<evidence type="ECO:0000259" key="3">
    <source>
        <dbReference type="Pfam" id="PF00497"/>
    </source>
</evidence>
<dbReference type="Pfam" id="PF00497">
    <property type="entry name" value="SBP_bac_3"/>
    <property type="match status" value="1"/>
</dbReference>
<feature type="domain" description="Solute-binding protein family 3/N-terminal" evidence="3">
    <location>
        <begin position="51"/>
        <end position="147"/>
    </location>
</feature>
<organism evidence="4 5">
    <name type="scientific">Candidatus Faecivivens stercoripullorum</name>
    <dbReference type="NCBI Taxonomy" id="2840805"/>
    <lineage>
        <taxon>Bacteria</taxon>
        <taxon>Bacillati</taxon>
        <taxon>Bacillota</taxon>
        <taxon>Clostridia</taxon>
        <taxon>Eubacteriales</taxon>
        <taxon>Oscillospiraceae</taxon>
        <taxon>Oscillospiraceae incertae sedis</taxon>
        <taxon>Candidatus Faecivivens</taxon>
    </lineage>
</organism>
<reference evidence="4" key="2">
    <citation type="journal article" date="2021" name="PeerJ">
        <title>Extensive microbial diversity within the chicken gut microbiome revealed by metagenomics and culture.</title>
        <authorList>
            <person name="Gilroy R."/>
            <person name="Ravi A."/>
            <person name="Getino M."/>
            <person name="Pursley I."/>
            <person name="Horton D.L."/>
            <person name="Alikhan N.F."/>
            <person name="Baker D."/>
            <person name="Gharbi K."/>
            <person name="Hall N."/>
            <person name="Watson M."/>
            <person name="Adriaenssens E.M."/>
            <person name="Foster-Nyarko E."/>
            <person name="Jarju S."/>
            <person name="Secka A."/>
            <person name="Antonio M."/>
            <person name="Oren A."/>
            <person name="Chaudhuri R.R."/>
            <person name="La Ragione R."/>
            <person name="Hildebrand F."/>
            <person name="Pallen M.J."/>
        </authorList>
    </citation>
    <scope>NUCLEOTIDE SEQUENCE</scope>
    <source>
        <strain evidence="4">ChiBcec7-5410</strain>
    </source>
</reference>
<evidence type="ECO:0000313" key="4">
    <source>
        <dbReference type="EMBL" id="HIT93700.1"/>
    </source>
</evidence>
<proteinExistence type="predicted"/>
<evidence type="ECO:0000313" key="5">
    <source>
        <dbReference type="Proteomes" id="UP000824160"/>
    </source>
</evidence>
<dbReference type="SUPFAM" id="SSF53850">
    <property type="entry name" value="Periplasmic binding protein-like II"/>
    <property type="match status" value="1"/>
</dbReference>
<dbReference type="EMBL" id="DVLW01000023">
    <property type="protein sequence ID" value="HIT93700.1"/>
    <property type="molecule type" value="Genomic_DNA"/>
</dbReference>
<feature type="non-terminal residue" evidence="4">
    <location>
        <position position="163"/>
    </location>
</feature>
<protein>
    <submittedName>
        <fullName evidence="4">Transporter substrate-binding domain-containing protein</fullName>
    </submittedName>
</protein>
<dbReference type="InterPro" id="IPR001638">
    <property type="entry name" value="Solute-binding_3/MltF_N"/>
</dbReference>
<dbReference type="Proteomes" id="UP000824160">
    <property type="component" value="Unassembled WGS sequence"/>
</dbReference>
<dbReference type="Gene3D" id="3.40.190.10">
    <property type="entry name" value="Periplasmic binding protein-like II"/>
    <property type="match status" value="2"/>
</dbReference>
<dbReference type="PROSITE" id="PS51257">
    <property type="entry name" value="PROKAR_LIPOPROTEIN"/>
    <property type="match status" value="1"/>
</dbReference>
<comment type="caution">
    <text evidence="4">The sequence shown here is derived from an EMBL/GenBank/DDBJ whole genome shotgun (WGS) entry which is preliminary data.</text>
</comment>
<gene>
    <name evidence="4" type="ORF">IAC43_00790</name>
</gene>
<accession>A0A9D1KR40</accession>
<reference evidence="4" key="1">
    <citation type="submission" date="2020-10" db="EMBL/GenBank/DDBJ databases">
        <authorList>
            <person name="Gilroy R."/>
        </authorList>
    </citation>
    <scope>NUCLEOTIDE SEQUENCE</scope>
    <source>
        <strain evidence="4">ChiBcec7-5410</strain>
    </source>
</reference>
<dbReference type="PANTHER" id="PTHR35936">
    <property type="entry name" value="MEMBRANE-BOUND LYTIC MUREIN TRANSGLYCOSYLASE F"/>
    <property type="match status" value="1"/>
</dbReference>
<feature type="chain" id="PRO_5038494026" evidence="2">
    <location>
        <begin position="28"/>
        <end position="163"/>
    </location>
</feature>
<sequence length="163" mass="17438">MKKIKNLFVIACLAAMTAGLVSCSGSAAGNSSSESSSGSASSADGVTVKHIGTGSSVPPFCYLDENGELQGYDIAVLHELDDRLEQYEFDIQYMDFSALIVSLDAGQLDMVSHQLVKSDARKEKYLFPEQYYCLSPMSLAVSSDSNITSLADMAGKKINQDPS</sequence>
<evidence type="ECO:0000256" key="2">
    <source>
        <dbReference type="SAM" id="SignalP"/>
    </source>
</evidence>
<dbReference type="PANTHER" id="PTHR35936:SF18">
    <property type="entry name" value="L-CYSTINE-BINDING PROTEIN TCYJ"/>
    <property type="match status" value="1"/>
</dbReference>
<name>A0A9D1KR40_9FIRM</name>
<evidence type="ECO:0000256" key="1">
    <source>
        <dbReference type="ARBA" id="ARBA00022729"/>
    </source>
</evidence>
<keyword evidence="1 2" id="KW-0732">Signal</keyword>
<feature type="signal peptide" evidence="2">
    <location>
        <begin position="1"/>
        <end position="27"/>
    </location>
</feature>
<dbReference type="AlphaFoldDB" id="A0A9D1KR40"/>